<keyword evidence="1" id="KW-0677">Repeat</keyword>
<keyword evidence="2" id="KW-0833">Ubl conjugation pathway</keyword>
<gene>
    <name evidence="7" type="ORF">D4764_04G0000710</name>
</gene>
<dbReference type="AlphaFoldDB" id="A0A5C6N2R1"/>
<dbReference type="PANTHER" id="PTHR12696">
    <property type="entry name" value="TIP120"/>
    <property type="match status" value="1"/>
</dbReference>
<evidence type="ECO:0000313" key="8">
    <source>
        <dbReference type="Proteomes" id="UP000324091"/>
    </source>
</evidence>
<evidence type="ECO:0000259" key="6">
    <source>
        <dbReference type="Pfam" id="PF23271"/>
    </source>
</evidence>
<feature type="region of interest" description="Disordered" evidence="4">
    <location>
        <begin position="312"/>
        <end position="335"/>
    </location>
</feature>
<dbReference type="InterPro" id="IPR016024">
    <property type="entry name" value="ARM-type_fold"/>
</dbReference>
<organism evidence="7 8">
    <name type="scientific">Takifugu flavidus</name>
    <name type="common">sansaifugu</name>
    <dbReference type="NCBI Taxonomy" id="433684"/>
    <lineage>
        <taxon>Eukaryota</taxon>
        <taxon>Metazoa</taxon>
        <taxon>Chordata</taxon>
        <taxon>Craniata</taxon>
        <taxon>Vertebrata</taxon>
        <taxon>Euteleostomi</taxon>
        <taxon>Actinopterygii</taxon>
        <taxon>Neopterygii</taxon>
        <taxon>Teleostei</taxon>
        <taxon>Neoteleostei</taxon>
        <taxon>Acanthomorphata</taxon>
        <taxon>Eupercaria</taxon>
        <taxon>Tetraodontiformes</taxon>
        <taxon>Tetradontoidea</taxon>
        <taxon>Tetraodontidae</taxon>
        <taxon>Takifugu</taxon>
    </lineage>
</organism>
<dbReference type="InterPro" id="IPR039852">
    <property type="entry name" value="CAND1/CAND2"/>
</dbReference>
<name>A0A5C6N2R1_9TELE</name>
<evidence type="ECO:0000256" key="1">
    <source>
        <dbReference type="ARBA" id="ARBA00022737"/>
    </source>
</evidence>
<evidence type="ECO:0000259" key="5">
    <source>
        <dbReference type="Pfam" id="PF23227"/>
    </source>
</evidence>
<dbReference type="SUPFAM" id="SSF48371">
    <property type="entry name" value="ARM repeat"/>
    <property type="match status" value="1"/>
</dbReference>
<feature type="repeat" description="HEAT" evidence="3">
    <location>
        <begin position="49"/>
        <end position="87"/>
    </location>
</feature>
<reference evidence="7 8" key="1">
    <citation type="submission" date="2019-04" db="EMBL/GenBank/DDBJ databases">
        <title>Chromosome genome assembly for Takifugu flavidus.</title>
        <authorList>
            <person name="Xiao S."/>
        </authorList>
    </citation>
    <scope>NUCLEOTIDE SEQUENCE [LARGE SCALE GENOMIC DNA]</scope>
    <source>
        <strain evidence="7">HTHZ2018</strain>
        <tissue evidence="7">Muscle</tissue>
    </source>
</reference>
<dbReference type="InterPro" id="IPR011989">
    <property type="entry name" value="ARM-like"/>
</dbReference>
<dbReference type="InterPro" id="IPR055406">
    <property type="entry name" value="HEAT_Maestro"/>
</dbReference>
<dbReference type="Gene3D" id="1.25.10.10">
    <property type="entry name" value="Leucine-rich Repeat Variant"/>
    <property type="match status" value="1"/>
</dbReference>
<dbReference type="InterPro" id="IPR021133">
    <property type="entry name" value="HEAT_type_2"/>
</dbReference>
<keyword evidence="8" id="KW-1185">Reference proteome</keyword>
<dbReference type="Pfam" id="PF23227">
    <property type="entry name" value="HEAT_MROH2B_C"/>
    <property type="match status" value="1"/>
</dbReference>
<dbReference type="Pfam" id="PF23271">
    <property type="entry name" value="HEAT_GCN1"/>
    <property type="match status" value="1"/>
</dbReference>
<evidence type="ECO:0000256" key="3">
    <source>
        <dbReference type="PROSITE-ProRule" id="PRU00103"/>
    </source>
</evidence>
<evidence type="ECO:0000256" key="4">
    <source>
        <dbReference type="SAM" id="MobiDB-lite"/>
    </source>
</evidence>
<feature type="domain" description="Stalled ribosome sensor GCN1-like HEAT repeats region" evidence="6">
    <location>
        <begin position="5"/>
        <end position="104"/>
    </location>
</feature>
<dbReference type="Pfam" id="PF25782">
    <property type="entry name" value="TPR_CAND1"/>
    <property type="match status" value="1"/>
</dbReference>
<dbReference type="Proteomes" id="UP000324091">
    <property type="component" value="Chromosome 4"/>
</dbReference>
<evidence type="ECO:0000313" key="7">
    <source>
        <dbReference type="EMBL" id="TWW61425.1"/>
    </source>
</evidence>
<accession>A0A5C6N2R1</accession>
<proteinExistence type="predicted"/>
<dbReference type="EMBL" id="RHFK02000017">
    <property type="protein sequence ID" value="TWW61425.1"/>
    <property type="molecule type" value="Genomic_DNA"/>
</dbReference>
<dbReference type="GO" id="GO:0010265">
    <property type="term" value="P:SCF complex assembly"/>
    <property type="evidence" value="ECO:0007669"/>
    <property type="project" value="InterPro"/>
</dbReference>
<sequence length="796" mass="87448">MSTVSYHISNLLEKMTSSDKDFRFMATNDLMLELQKDSIKLDEDSERKVVNMLLKLLEDKNGEVQNLAVKCLAPLVNKLKAPQVETMVDALCSNMRSDKEQLRDVSSMGLKTVISELSSSGVAMTASVCKKITSQLIAALEKQEDVLVQLEALDILADMLGRLSAALVPFHGPLLTSLLSQLTSPRMAVRKRSILALGHLVPGCSSAHFCQLIEHLLAGLTQSGQSTATTCTYIQCLATVGRQGGHRIGEHLDKLLPLVVKFTSVEDDELREFCFQAFEALICRCPKEMSPHIGTVTELCLKFMTFDPNYNYDDEDEEEEEDMEVENALEESEEEYSDDDDLSWKVRRAAIKCLEALIGSRRDLLRPFYSSVCPALLARFKEREENVRTDVLAAFSALLRQTRAVGLEGEEPAVAMLKRQVNGVDEVTTIVKMVHRQLREKSLRTRQGGFGLLTELVQTVPGGLEEQVPALIPGIVFSLTDRSSSTIRIDALSFFHVLLLSHPPQVFQPHLKVLLPPVVACVADGFFKLSSEALLVSQQLVPVLRPQAPAGGALTPHPLSSRYDDSAVLCSHTSAAAGCREDERTFCSSEMFSVTLKRLKATDIDQEVKERAISCMGHLLWHLGDLLLEELPGVLEIFLDRLRNEITRLAAVRTVTFICSSPLKINMSSVLPDVLSQLGCFLRKKERALRISTLACATAVVTHHASSITPVDLEPVLAELPALLDESDMHVSQVSVALLTCVATASPASLARISGSVLPRVIGLIQSPLLQGGVLATIQDFLQALVLSKSSNLGYR</sequence>
<comment type="caution">
    <text evidence="7">The sequence shown here is derived from an EMBL/GenBank/DDBJ whole genome shotgun (WGS) entry which is preliminary data.</text>
</comment>
<dbReference type="InterPro" id="IPR057546">
    <property type="entry name" value="HEAT_GCN1"/>
</dbReference>
<protein>
    <submittedName>
        <fullName evidence="7">Cullin-associated NEDD8-dissociated protein 1</fullName>
    </submittedName>
</protein>
<feature type="domain" description="Maestro/Maestro-like HEAT-repeats" evidence="5">
    <location>
        <begin position="174"/>
        <end position="285"/>
    </location>
</feature>
<evidence type="ECO:0000256" key="2">
    <source>
        <dbReference type="ARBA" id="ARBA00022786"/>
    </source>
</evidence>
<dbReference type="PROSITE" id="PS50077">
    <property type="entry name" value="HEAT_REPEAT"/>
    <property type="match status" value="1"/>
</dbReference>